<reference evidence="2 3" key="1">
    <citation type="submission" date="2014-06" db="EMBL/GenBank/DDBJ databases">
        <authorList>
            <consortium name="DOE Joint Genome Institute"/>
            <person name="Kuo A."/>
            <person name="Kohler A."/>
            <person name="Nagy L.G."/>
            <person name="Floudas D."/>
            <person name="Copeland A."/>
            <person name="Barry K.W."/>
            <person name="Cichocki N."/>
            <person name="Veneault-Fourrey C."/>
            <person name="LaButti K."/>
            <person name="Lindquist E.A."/>
            <person name="Lipzen A."/>
            <person name="Lundell T."/>
            <person name="Morin E."/>
            <person name="Murat C."/>
            <person name="Sun H."/>
            <person name="Tunlid A."/>
            <person name="Henrissat B."/>
            <person name="Grigoriev I.V."/>
            <person name="Hibbett D.S."/>
            <person name="Martin F."/>
            <person name="Nordberg H.P."/>
            <person name="Cantor M.N."/>
            <person name="Hua S.X."/>
        </authorList>
    </citation>
    <scope>NUCLEOTIDE SEQUENCE [LARGE SCALE GENOMIC DNA]</scope>
    <source>
        <strain evidence="2 3">ATCC 200175</strain>
    </source>
</reference>
<evidence type="ECO:0000256" key="1">
    <source>
        <dbReference type="ARBA" id="ARBA00023002"/>
    </source>
</evidence>
<name>A0A0C9TCE0_PAXIN</name>
<dbReference type="Proteomes" id="UP000053647">
    <property type="component" value="Unassembled WGS sequence"/>
</dbReference>
<dbReference type="Pfam" id="PF14027">
    <property type="entry name" value="Questin_oxidase"/>
    <property type="match status" value="1"/>
</dbReference>
<dbReference type="HOGENOM" id="CLU_019145_1_0_1"/>
<evidence type="ECO:0000313" key="2">
    <source>
        <dbReference type="EMBL" id="KIJ08663.1"/>
    </source>
</evidence>
<reference evidence="3" key="2">
    <citation type="submission" date="2015-01" db="EMBL/GenBank/DDBJ databases">
        <title>Evolutionary Origins and Diversification of the Mycorrhizal Mutualists.</title>
        <authorList>
            <consortium name="DOE Joint Genome Institute"/>
            <consortium name="Mycorrhizal Genomics Consortium"/>
            <person name="Kohler A."/>
            <person name="Kuo A."/>
            <person name="Nagy L.G."/>
            <person name="Floudas D."/>
            <person name="Copeland A."/>
            <person name="Barry K.W."/>
            <person name="Cichocki N."/>
            <person name="Veneault-Fourrey C."/>
            <person name="LaButti K."/>
            <person name="Lindquist E.A."/>
            <person name="Lipzen A."/>
            <person name="Lundell T."/>
            <person name="Morin E."/>
            <person name="Murat C."/>
            <person name="Riley R."/>
            <person name="Ohm R."/>
            <person name="Sun H."/>
            <person name="Tunlid A."/>
            <person name="Henrissat B."/>
            <person name="Grigoriev I.V."/>
            <person name="Hibbett D.S."/>
            <person name="Martin F."/>
        </authorList>
    </citation>
    <scope>NUCLEOTIDE SEQUENCE [LARGE SCALE GENOMIC DNA]</scope>
    <source>
        <strain evidence="3">ATCC 200175</strain>
    </source>
</reference>
<dbReference type="GO" id="GO:0016491">
    <property type="term" value="F:oxidoreductase activity"/>
    <property type="evidence" value="ECO:0007669"/>
    <property type="project" value="UniProtKB-KW"/>
</dbReference>
<sequence>MATSAPPDIILPATPPSPGVLSRLFPGVKPPPSVLAPTRTPNTGPEATVALLKALKDNHERSHVFFNEFSFHNHSAHHLLALYALGAPGPLINAAYQDTHLDHMRVAFIAPEQVVITDDNFTDYLGRDHYYNAYLDYFRRVVLEPGATIRAILEKYLFSNQYNIRTPKQGAEQPEMLNRFLEILIHPIIHVGYGAEFGLPGLIAEGLAWTSVHPAGATILVSRLLFTPERTTPLTDLERQEPAWLPPTGSRIRALNILSLMLRDPRFGSEVLDKHEYAAMLESHGEVINKYAEMWDCDVQSQEDLEERLEELTWVATLMYGVGSWDGNEVEYRADFFTAHIVTSALFLPSLCAHISHRSQTLLLRAYFLTSITWWLVRGRPSFPLKAFTSYPLPPLPNSPTSKYSNTLPSPQPTLAACALPQPTSPYALNPNPWYPILANALVHPNEHLCKVQRALAHFNVLYGQREAGFVLESLSKDGVVVNPNYAHLDGSLFLRVAWLTGAALGWVREGESNTGVWNYQEFQRAALDELELVKNQENVTPRLNTKL</sequence>
<dbReference type="InterPro" id="IPR025337">
    <property type="entry name" value="Questin_oxidase-like"/>
</dbReference>
<dbReference type="PANTHER" id="PTHR35870">
    <property type="entry name" value="PROTEIN, PUTATIVE (AFU_ORTHOLOGUE AFUA_5G03330)-RELATED"/>
    <property type="match status" value="1"/>
</dbReference>
<dbReference type="EMBL" id="KN819578">
    <property type="protein sequence ID" value="KIJ08663.1"/>
    <property type="molecule type" value="Genomic_DNA"/>
</dbReference>
<keyword evidence="3" id="KW-1185">Reference proteome</keyword>
<dbReference type="OrthoDB" id="10004862at2759"/>
<accession>A0A0C9TCE0</accession>
<evidence type="ECO:0008006" key="4">
    <source>
        <dbReference type="Google" id="ProtNLM"/>
    </source>
</evidence>
<gene>
    <name evidence="2" type="ORF">PAXINDRAFT_18208</name>
</gene>
<evidence type="ECO:0000313" key="3">
    <source>
        <dbReference type="Proteomes" id="UP000053647"/>
    </source>
</evidence>
<dbReference type="PANTHER" id="PTHR35870:SF1">
    <property type="entry name" value="PROTEIN, PUTATIVE (AFU_ORTHOLOGUE AFUA_5G03330)-RELATED"/>
    <property type="match status" value="1"/>
</dbReference>
<organism evidence="2 3">
    <name type="scientific">Paxillus involutus ATCC 200175</name>
    <dbReference type="NCBI Taxonomy" id="664439"/>
    <lineage>
        <taxon>Eukaryota</taxon>
        <taxon>Fungi</taxon>
        <taxon>Dikarya</taxon>
        <taxon>Basidiomycota</taxon>
        <taxon>Agaricomycotina</taxon>
        <taxon>Agaricomycetes</taxon>
        <taxon>Agaricomycetidae</taxon>
        <taxon>Boletales</taxon>
        <taxon>Paxilineae</taxon>
        <taxon>Paxillaceae</taxon>
        <taxon>Paxillus</taxon>
    </lineage>
</organism>
<keyword evidence="1" id="KW-0560">Oxidoreductase</keyword>
<proteinExistence type="predicted"/>
<dbReference type="AlphaFoldDB" id="A0A0C9TCE0"/>
<protein>
    <recommendedName>
        <fullName evidence="4">Oxidoreductase AflY</fullName>
    </recommendedName>
</protein>